<protein>
    <recommendedName>
        <fullName evidence="1">Diels-Alderase C-terminal domain-containing protein</fullName>
    </recommendedName>
</protein>
<dbReference type="Proteomes" id="UP001305414">
    <property type="component" value="Unassembled WGS sequence"/>
</dbReference>
<dbReference type="EMBL" id="JAWHQM010000058">
    <property type="protein sequence ID" value="KAK5635868.1"/>
    <property type="molecule type" value="Genomic_DNA"/>
</dbReference>
<name>A0AAN7UYD7_9PEZI</name>
<evidence type="ECO:0000259" key="1">
    <source>
        <dbReference type="Pfam" id="PF22903"/>
    </source>
</evidence>
<proteinExistence type="predicted"/>
<keyword evidence="3" id="KW-1185">Reference proteome</keyword>
<evidence type="ECO:0000313" key="2">
    <source>
        <dbReference type="EMBL" id="KAK5635868.1"/>
    </source>
</evidence>
<dbReference type="GO" id="GO:0016853">
    <property type="term" value="F:isomerase activity"/>
    <property type="evidence" value="ECO:0007669"/>
    <property type="project" value="UniProtKB-KW"/>
</dbReference>
<reference evidence="2 3" key="1">
    <citation type="submission" date="2023-10" db="EMBL/GenBank/DDBJ databases">
        <title>Draft genome sequence of Xylaria bambusicola isolate GMP-LS, the root and basal stem rot pathogen of sugarcane in Indonesia.</title>
        <authorList>
            <person name="Selvaraj P."/>
            <person name="Muralishankar V."/>
            <person name="Muruganantham S."/>
            <person name="Sp S."/>
            <person name="Haryani S."/>
            <person name="Lau K.J.X."/>
            <person name="Naqvi N.I."/>
        </authorList>
    </citation>
    <scope>NUCLEOTIDE SEQUENCE [LARGE SCALE GENOMIC DNA]</scope>
    <source>
        <strain evidence="2">GMP-LS</strain>
    </source>
</reference>
<comment type="caution">
    <text evidence="2">The sequence shown here is derived from an EMBL/GenBank/DDBJ whole genome shotgun (WGS) entry which is preliminary data.</text>
</comment>
<feature type="domain" description="Diels-Alderase C-terminal" evidence="1">
    <location>
        <begin position="2"/>
        <end position="136"/>
    </location>
</feature>
<sequence>MTAVRISAGPFALSLVQFGSNIRKDLSVSSVFLVKDGEKILGTRLDEPSNTDDYLQFRKLYDERGTTTQLLADKATGFELSLISPRRNASWVFVVTHLNIGFEYPFGGGFGSTGYSGTAMGGEADNEPWQGPAFTEIMSFPKTSMLFSSNSIE</sequence>
<dbReference type="AlphaFoldDB" id="A0AAN7UYD7"/>
<accession>A0AAN7UYD7</accession>
<dbReference type="InterPro" id="IPR054499">
    <property type="entry name" value="DA_C"/>
</dbReference>
<evidence type="ECO:0000313" key="3">
    <source>
        <dbReference type="Proteomes" id="UP001305414"/>
    </source>
</evidence>
<organism evidence="2 3">
    <name type="scientific">Xylaria bambusicola</name>
    <dbReference type="NCBI Taxonomy" id="326684"/>
    <lineage>
        <taxon>Eukaryota</taxon>
        <taxon>Fungi</taxon>
        <taxon>Dikarya</taxon>
        <taxon>Ascomycota</taxon>
        <taxon>Pezizomycotina</taxon>
        <taxon>Sordariomycetes</taxon>
        <taxon>Xylariomycetidae</taxon>
        <taxon>Xylariales</taxon>
        <taxon>Xylariaceae</taxon>
        <taxon>Xylaria</taxon>
    </lineage>
</organism>
<gene>
    <name evidence="2" type="ORF">RRF57_011580</name>
</gene>
<dbReference type="Pfam" id="PF22903">
    <property type="entry name" value="DA_C"/>
    <property type="match status" value="1"/>
</dbReference>